<dbReference type="AlphaFoldDB" id="F0IJT0"/>
<dbReference type="HOGENOM" id="CLU_118970_0_0_9"/>
<comment type="caution">
    <text evidence="1">The sequence shown here is derived from an EMBL/GenBank/DDBJ whole genome shotgun (WGS) entry which is preliminary data.</text>
</comment>
<sequence>MLTLITQKYSIIKSKKERIFMSLFPAIETYLPHQGAKYISPDKAGQLRESMLKLRAKGQAARKEFADLVKDFQSLYPKLTLERTSQWMNQAQILRPHFWNYLKGYGEITEPMFALRLYGTAEDFGVSLEVSFMERKKDEYSLSKQNRVLELPIQPPAYYFAQIDGVSQRFEGTEENRQFLNHQLAAGQVRKVLVKYDVPLSQAASREQVLSQLQEAMTALIPFYEATRAL</sequence>
<proteinExistence type="predicted"/>
<evidence type="ECO:0000313" key="2">
    <source>
        <dbReference type="Proteomes" id="UP000003530"/>
    </source>
</evidence>
<evidence type="ECO:0000313" key="1">
    <source>
        <dbReference type="EMBL" id="EGD37351.1"/>
    </source>
</evidence>
<evidence type="ECO:0008006" key="3">
    <source>
        <dbReference type="Google" id="ProtNLM"/>
    </source>
</evidence>
<name>F0IJT0_STRSA</name>
<protein>
    <recommendedName>
        <fullName evidence="3">Sakacin A production response regulator</fullName>
    </recommendedName>
</protein>
<reference evidence="1 2" key="1">
    <citation type="submission" date="2011-02" db="EMBL/GenBank/DDBJ databases">
        <authorList>
            <person name="Muzny D."/>
            <person name="Qin X."/>
            <person name="Deng J."/>
            <person name="Jiang H."/>
            <person name="Liu Y."/>
            <person name="Qu J."/>
            <person name="Song X.-Z."/>
            <person name="Zhang L."/>
            <person name="Thornton R."/>
            <person name="Coyle M."/>
            <person name="Francisco L."/>
            <person name="Jackson L."/>
            <person name="Javaid M."/>
            <person name="Korchina V."/>
            <person name="Kovar C."/>
            <person name="Mata R."/>
            <person name="Mathew T."/>
            <person name="Ngo R."/>
            <person name="Nguyen L."/>
            <person name="Nguyen N."/>
            <person name="Okwuonu G."/>
            <person name="Ongeri F."/>
            <person name="Pham C."/>
            <person name="Simmons D."/>
            <person name="Wilczek-Boney K."/>
            <person name="Hale W."/>
            <person name="Jakkamsetti A."/>
            <person name="Pham P."/>
            <person name="Ruth R."/>
            <person name="San Lucas F."/>
            <person name="Warren J."/>
            <person name="Zhang J."/>
            <person name="Zhao Z."/>
            <person name="Zhou C."/>
            <person name="Zhu D."/>
            <person name="Lee S."/>
            <person name="Bess C."/>
            <person name="Blankenburg K."/>
            <person name="Forbes L."/>
            <person name="Fu Q."/>
            <person name="Gubbala S."/>
            <person name="Hirani K."/>
            <person name="Jayaseelan J.C."/>
            <person name="Lara F."/>
            <person name="Munidasa M."/>
            <person name="Palculict T."/>
            <person name="Patil S."/>
            <person name="Pu L.-L."/>
            <person name="Saada N."/>
            <person name="Tang L."/>
            <person name="Weissenberger G."/>
            <person name="Zhu Y."/>
            <person name="Hemphill L."/>
            <person name="Shang Y."/>
            <person name="Youmans B."/>
            <person name="Ayvaz T."/>
            <person name="Ross M."/>
            <person name="Santibanez J."/>
            <person name="Aqrawi P."/>
            <person name="Gross S."/>
            <person name="Joshi V."/>
            <person name="Fowler G."/>
            <person name="Nazareth L."/>
            <person name="Reid J."/>
            <person name="Worley K."/>
            <person name="Petrosino J."/>
            <person name="Highlander S."/>
            <person name="Gibbs R."/>
        </authorList>
    </citation>
    <scope>NUCLEOTIDE SEQUENCE [LARGE SCALE GENOMIC DNA]</scope>
    <source>
        <strain evidence="1 2">SK150</strain>
    </source>
</reference>
<accession>F0IJT0</accession>
<organism evidence="1 2">
    <name type="scientific">Streptococcus sanguinis SK150</name>
    <dbReference type="NCBI Taxonomy" id="888811"/>
    <lineage>
        <taxon>Bacteria</taxon>
        <taxon>Bacillati</taxon>
        <taxon>Bacillota</taxon>
        <taxon>Bacilli</taxon>
        <taxon>Lactobacillales</taxon>
        <taxon>Streptococcaceae</taxon>
        <taxon>Streptococcus</taxon>
    </lineage>
</organism>
<gene>
    <name evidence="1" type="ORF">HMPREF9383_0382</name>
</gene>
<dbReference type="EMBL" id="AEXY01000004">
    <property type="protein sequence ID" value="EGD37351.1"/>
    <property type="molecule type" value="Genomic_DNA"/>
</dbReference>
<dbReference type="Proteomes" id="UP000003530">
    <property type="component" value="Unassembled WGS sequence"/>
</dbReference>
<dbReference type="PATRIC" id="fig|888811.3.peg.377"/>